<evidence type="ECO:0000313" key="1">
    <source>
        <dbReference type="Proteomes" id="UP000694856"/>
    </source>
</evidence>
<dbReference type="RefSeq" id="XP_032329433.1">
    <property type="nucleotide sequence ID" value="XM_032473542.1"/>
</dbReference>
<accession>A0A8B8SGS4</accession>
<dbReference type="AlphaFoldDB" id="A0A8B8SGS4"/>
<keyword evidence="1" id="KW-1185">Reference proteome</keyword>
<name>A0A8B8SGS4_CAMFR</name>
<reference evidence="2" key="1">
    <citation type="submission" date="2025-08" db="UniProtKB">
        <authorList>
            <consortium name="RefSeq"/>
        </authorList>
    </citation>
    <scope>IDENTIFICATION</scope>
    <source>
        <tissue evidence="2">Ear skin</tissue>
    </source>
</reference>
<dbReference type="KEGG" id="cfr:116661421"/>
<evidence type="ECO:0000313" key="2">
    <source>
        <dbReference type="RefSeq" id="XP_032329433.1"/>
    </source>
</evidence>
<organism evidence="1 2">
    <name type="scientific">Camelus ferus</name>
    <name type="common">Wild bactrian camel</name>
    <name type="synonym">Camelus bactrianus ferus</name>
    <dbReference type="NCBI Taxonomy" id="419612"/>
    <lineage>
        <taxon>Eukaryota</taxon>
        <taxon>Metazoa</taxon>
        <taxon>Chordata</taxon>
        <taxon>Craniata</taxon>
        <taxon>Vertebrata</taxon>
        <taxon>Euteleostomi</taxon>
        <taxon>Mammalia</taxon>
        <taxon>Eutheria</taxon>
        <taxon>Laurasiatheria</taxon>
        <taxon>Artiodactyla</taxon>
        <taxon>Tylopoda</taxon>
        <taxon>Camelidae</taxon>
        <taxon>Camelus</taxon>
    </lineage>
</organism>
<protein>
    <submittedName>
        <fullName evidence="2">Armadillo repeat-containing protein 4-like</fullName>
    </submittedName>
</protein>
<dbReference type="Proteomes" id="UP000694856">
    <property type="component" value="Chromosome 35"/>
</dbReference>
<dbReference type="GeneID" id="116661421"/>
<sequence length="195" mass="21819">MGVALTRSMQWSAAGHGTRTLEVTPLNEAILTEIVMFVESFIYKHPQEAKYVFVEPLEWKTNLDPSAFGSGYIVSETTVNSEDVDKNGQPLLFLSVPQIKIRSFGQLSRFLFIAKSTKLKEAQACIEANRNPVAKILGLDYKVIDEISEDSSVLSILDKITKDDDPASETKMKIAMLLKQLDLHLLNHTLKHISL</sequence>
<gene>
    <name evidence="2" type="primary">LOC116661421</name>
</gene>
<proteinExistence type="predicted"/>